<dbReference type="SUPFAM" id="SSF54427">
    <property type="entry name" value="NTF2-like"/>
    <property type="match status" value="1"/>
</dbReference>
<dbReference type="Gene3D" id="3.10.450.50">
    <property type="match status" value="1"/>
</dbReference>
<gene>
    <name evidence="3" type="ORF">RT717_08705</name>
</gene>
<dbReference type="RefSeq" id="WP_317491347.1">
    <property type="nucleotide sequence ID" value="NZ_CP136051.1"/>
</dbReference>
<accession>A0ABZ0IX52</accession>
<keyword evidence="4" id="KW-1185">Reference proteome</keyword>
<proteinExistence type="predicted"/>
<dbReference type="InterPro" id="IPR037401">
    <property type="entry name" value="SnoaL-like"/>
</dbReference>
<sequence length="137" mass="15504">MKTILFFFAFALVATGNQAQHSTEPIDVVSRQLDAYNARDIDKFLETYSDTVKIYNYPDKLLMDGIGSLRKGYEGFFQTAVDLHCDIVNRTVLGNTVIDHESVVFDKNKPRLEAIAIYKVSDGKIFEVRFINARTGS</sequence>
<feature type="domain" description="SnoaL-like" evidence="2">
    <location>
        <begin position="29"/>
        <end position="127"/>
    </location>
</feature>
<reference evidence="3 4" key="1">
    <citation type="journal article" date="2023" name="Microbiol. Resour. Announc.">
        <title>Complete Genome Sequence of Imperialibacter roseus strain P4T.</title>
        <authorList>
            <person name="Tizabi D.R."/>
            <person name="Bachvaroff T."/>
            <person name="Hill R.T."/>
        </authorList>
    </citation>
    <scope>NUCLEOTIDE SEQUENCE [LARGE SCALE GENOMIC DNA]</scope>
    <source>
        <strain evidence="3 4">P4T</strain>
    </source>
</reference>
<dbReference type="InterPro" id="IPR032710">
    <property type="entry name" value="NTF2-like_dom_sf"/>
</dbReference>
<evidence type="ECO:0000313" key="3">
    <source>
        <dbReference type="EMBL" id="WOK08714.1"/>
    </source>
</evidence>
<dbReference type="EMBL" id="CP136051">
    <property type="protein sequence ID" value="WOK08714.1"/>
    <property type="molecule type" value="Genomic_DNA"/>
</dbReference>
<keyword evidence="1" id="KW-0732">Signal</keyword>
<evidence type="ECO:0000256" key="1">
    <source>
        <dbReference type="SAM" id="SignalP"/>
    </source>
</evidence>
<name>A0ABZ0IX52_9BACT</name>
<dbReference type="Pfam" id="PF12680">
    <property type="entry name" value="SnoaL_2"/>
    <property type="match status" value="1"/>
</dbReference>
<evidence type="ECO:0000313" key="4">
    <source>
        <dbReference type="Proteomes" id="UP001302349"/>
    </source>
</evidence>
<feature type="chain" id="PRO_5046999368" evidence="1">
    <location>
        <begin position="20"/>
        <end position="137"/>
    </location>
</feature>
<evidence type="ECO:0000259" key="2">
    <source>
        <dbReference type="Pfam" id="PF12680"/>
    </source>
</evidence>
<dbReference type="Proteomes" id="UP001302349">
    <property type="component" value="Chromosome"/>
</dbReference>
<protein>
    <submittedName>
        <fullName evidence="3">Nuclear transport factor 2 family protein</fullName>
    </submittedName>
</protein>
<organism evidence="3 4">
    <name type="scientific">Imperialibacter roseus</name>
    <dbReference type="NCBI Taxonomy" id="1324217"/>
    <lineage>
        <taxon>Bacteria</taxon>
        <taxon>Pseudomonadati</taxon>
        <taxon>Bacteroidota</taxon>
        <taxon>Cytophagia</taxon>
        <taxon>Cytophagales</taxon>
        <taxon>Flammeovirgaceae</taxon>
        <taxon>Imperialibacter</taxon>
    </lineage>
</organism>
<feature type="signal peptide" evidence="1">
    <location>
        <begin position="1"/>
        <end position="19"/>
    </location>
</feature>